<feature type="region of interest" description="Disordered" evidence="1">
    <location>
        <begin position="260"/>
        <end position="337"/>
    </location>
</feature>
<sequence length="355" mass="39666">MNFINEFVRHLSILRGEAKSERICFITAPVEDLTDLAKTVMKGHGLVGDIQEADRFHVTLAVFPDFPEEAIIDFLQISLPIKFSVSAARLGTFESAPAKPLVLMVDPDPALIRLQSDVYNLGVRMGLQLPEPDHFKASKWQPHITLAMNVEELPDSFNMIKPVKVGVDRFILQRDGYDEIVEVNLPGSIGDRLLVTVRSKVQRTVQTKIVERITPETGIEVSHEEFMALMRGEIVVHKPTRRVLVFDDGPFAVVRHGDHVEQEGEEGRRGGSQPGYTHVDGAGDGGIRRVPSDESLAKLKAGEIEIDREPDTSKMAGVTGEKFTRDGEEGGEVEHELTEDELWKLWEWYAGDNPK</sequence>
<dbReference type="AlphaFoldDB" id="A0A0F9ATK2"/>
<name>A0A0F9ATK2_9ZZZZ</name>
<protein>
    <recommendedName>
        <fullName evidence="3">Phosphoesterase HXTX domain-containing protein</fullName>
    </recommendedName>
</protein>
<evidence type="ECO:0008006" key="3">
    <source>
        <dbReference type="Google" id="ProtNLM"/>
    </source>
</evidence>
<dbReference type="SUPFAM" id="SSF55144">
    <property type="entry name" value="LigT-like"/>
    <property type="match status" value="1"/>
</dbReference>
<gene>
    <name evidence="2" type="ORF">LCGC14_2530890</name>
</gene>
<reference evidence="2" key="1">
    <citation type="journal article" date="2015" name="Nature">
        <title>Complex archaea that bridge the gap between prokaryotes and eukaryotes.</title>
        <authorList>
            <person name="Spang A."/>
            <person name="Saw J.H."/>
            <person name="Jorgensen S.L."/>
            <person name="Zaremba-Niedzwiedzka K."/>
            <person name="Martijn J."/>
            <person name="Lind A.E."/>
            <person name="van Eijk R."/>
            <person name="Schleper C."/>
            <person name="Guy L."/>
            <person name="Ettema T.J."/>
        </authorList>
    </citation>
    <scope>NUCLEOTIDE SEQUENCE</scope>
</reference>
<accession>A0A0F9ATK2</accession>
<dbReference type="EMBL" id="LAZR01041068">
    <property type="protein sequence ID" value="KKL12924.1"/>
    <property type="molecule type" value="Genomic_DNA"/>
</dbReference>
<comment type="caution">
    <text evidence="2">The sequence shown here is derived from an EMBL/GenBank/DDBJ whole genome shotgun (WGS) entry which is preliminary data.</text>
</comment>
<organism evidence="2">
    <name type="scientific">marine sediment metagenome</name>
    <dbReference type="NCBI Taxonomy" id="412755"/>
    <lineage>
        <taxon>unclassified sequences</taxon>
        <taxon>metagenomes</taxon>
        <taxon>ecological metagenomes</taxon>
    </lineage>
</organism>
<feature type="compositionally biased region" description="Basic and acidic residues" evidence="1">
    <location>
        <begin position="260"/>
        <end position="269"/>
    </location>
</feature>
<evidence type="ECO:0000256" key="1">
    <source>
        <dbReference type="SAM" id="MobiDB-lite"/>
    </source>
</evidence>
<evidence type="ECO:0000313" key="2">
    <source>
        <dbReference type="EMBL" id="KKL12924.1"/>
    </source>
</evidence>
<dbReference type="InterPro" id="IPR009097">
    <property type="entry name" value="Cyclic_Pdiesterase"/>
</dbReference>
<feature type="non-terminal residue" evidence="2">
    <location>
        <position position="355"/>
    </location>
</feature>
<feature type="compositionally biased region" description="Basic and acidic residues" evidence="1">
    <location>
        <begin position="286"/>
        <end position="312"/>
    </location>
</feature>
<feature type="compositionally biased region" description="Basic and acidic residues" evidence="1">
    <location>
        <begin position="322"/>
        <end position="337"/>
    </location>
</feature>
<proteinExistence type="predicted"/>
<dbReference type="Gene3D" id="3.90.1140.10">
    <property type="entry name" value="Cyclic phosphodiesterase"/>
    <property type="match status" value="1"/>
</dbReference>